<dbReference type="Pfam" id="PF05746">
    <property type="entry name" value="DALR_1"/>
    <property type="match status" value="1"/>
</dbReference>
<dbReference type="HAMAP" id="MF_00255">
    <property type="entry name" value="Gly_tRNA_synth_beta"/>
    <property type="match status" value="1"/>
</dbReference>
<dbReference type="EC" id="6.1.1.14" evidence="10"/>
<evidence type="ECO:0000256" key="7">
    <source>
        <dbReference type="ARBA" id="ARBA00022917"/>
    </source>
</evidence>
<evidence type="ECO:0000256" key="4">
    <source>
        <dbReference type="ARBA" id="ARBA00022598"/>
    </source>
</evidence>
<comment type="catalytic activity">
    <reaction evidence="9 10">
        <text>tRNA(Gly) + glycine + ATP = glycyl-tRNA(Gly) + AMP + diphosphate</text>
        <dbReference type="Rhea" id="RHEA:16013"/>
        <dbReference type="Rhea" id="RHEA-COMP:9664"/>
        <dbReference type="Rhea" id="RHEA-COMP:9683"/>
        <dbReference type="ChEBI" id="CHEBI:30616"/>
        <dbReference type="ChEBI" id="CHEBI:33019"/>
        <dbReference type="ChEBI" id="CHEBI:57305"/>
        <dbReference type="ChEBI" id="CHEBI:78442"/>
        <dbReference type="ChEBI" id="CHEBI:78522"/>
        <dbReference type="ChEBI" id="CHEBI:456215"/>
        <dbReference type="EC" id="6.1.1.14"/>
    </reaction>
</comment>
<dbReference type="InterPro" id="IPR008909">
    <property type="entry name" value="DALR_anticod-bd"/>
</dbReference>
<evidence type="ECO:0000256" key="8">
    <source>
        <dbReference type="ARBA" id="ARBA00023146"/>
    </source>
</evidence>
<keyword evidence="4 10" id="KW-0436">Ligase</keyword>
<dbReference type="GO" id="GO:0004820">
    <property type="term" value="F:glycine-tRNA ligase activity"/>
    <property type="evidence" value="ECO:0007669"/>
    <property type="project" value="UniProtKB-UniRule"/>
</dbReference>
<protein>
    <recommendedName>
        <fullName evidence="10">Glycine--tRNA ligase beta subunit</fullName>
        <ecNumber evidence="10">6.1.1.14</ecNumber>
    </recommendedName>
    <alternativeName>
        <fullName evidence="10">Glycyl-tRNA synthetase beta subunit</fullName>
        <shortName evidence="10">GlyRS</shortName>
    </alternativeName>
</protein>
<accession>A0A4R2RNF5</accession>
<comment type="subcellular location">
    <subcellularLocation>
        <location evidence="1 10">Cytoplasm</location>
    </subcellularLocation>
</comment>
<dbReference type="GO" id="GO:0006420">
    <property type="term" value="P:arginyl-tRNA aminoacylation"/>
    <property type="evidence" value="ECO:0007669"/>
    <property type="project" value="InterPro"/>
</dbReference>
<comment type="subunit">
    <text evidence="10">Tetramer of two alpha and two beta subunits.</text>
</comment>
<dbReference type="EMBL" id="SLXT01000011">
    <property type="protein sequence ID" value="TCP64219.1"/>
    <property type="molecule type" value="Genomic_DNA"/>
</dbReference>
<evidence type="ECO:0000259" key="11">
    <source>
        <dbReference type="Pfam" id="PF05746"/>
    </source>
</evidence>
<evidence type="ECO:0000256" key="5">
    <source>
        <dbReference type="ARBA" id="ARBA00022741"/>
    </source>
</evidence>
<keyword evidence="8 10" id="KW-0030">Aminoacyl-tRNA synthetase</keyword>
<keyword evidence="3 10" id="KW-0963">Cytoplasm</keyword>
<evidence type="ECO:0000313" key="13">
    <source>
        <dbReference type="Proteomes" id="UP000294813"/>
    </source>
</evidence>
<dbReference type="GO" id="GO:0005524">
    <property type="term" value="F:ATP binding"/>
    <property type="evidence" value="ECO:0007669"/>
    <property type="project" value="UniProtKB-UniRule"/>
</dbReference>
<dbReference type="InterPro" id="IPR006194">
    <property type="entry name" value="Gly-tRNA-synth_heterodimer"/>
</dbReference>
<dbReference type="SUPFAM" id="SSF109604">
    <property type="entry name" value="HD-domain/PDEase-like"/>
    <property type="match status" value="1"/>
</dbReference>
<dbReference type="GO" id="GO:0006426">
    <property type="term" value="P:glycyl-tRNA aminoacylation"/>
    <property type="evidence" value="ECO:0007669"/>
    <property type="project" value="UniProtKB-UniRule"/>
</dbReference>
<proteinExistence type="inferred from homology"/>
<dbReference type="Pfam" id="PF02092">
    <property type="entry name" value="tRNA_synt_2f"/>
    <property type="match status" value="1"/>
</dbReference>
<dbReference type="PANTHER" id="PTHR30075">
    <property type="entry name" value="GLYCYL-TRNA SYNTHETASE"/>
    <property type="match status" value="1"/>
</dbReference>
<evidence type="ECO:0000256" key="10">
    <source>
        <dbReference type="HAMAP-Rule" id="MF_00255"/>
    </source>
</evidence>
<evidence type="ECO:0000313" key="12">
    <source>
        <dbReference type="EMBL" id="TCP64219.1"/>
    </source>
</evidence>
<keyword evidence="7 10" id="KW-0648">Protein biosynthesis</keyword>
<name>A0A4R2RNF5_9FIRM</name>
<sequence length="691" mass="74766">MAVRDLLLEIGLEEMPAKFMPPALAQLRELAEKGLQSARLTYGKVEVFGTPRRLAIRVADVAEMQADVIVEAKGPAKKVAFDGQGQPTKAALGFARSQGVDVADLTEREIGGVPYLYACRTEKGGPAGAVLTSLLASWIHGLTFPKPMRWGWGEMRFARPIRWLVALFGAEVLPLTLEGVTAGNKTFGHRFLSGAPVEIAEPTCYEEVLASVYVIAAPEKRQAMIWSQMQELAASVGGQVAEDADLLQEITYILEYPTALLGQVDGSFMHLPEPVLITPMKEHQRYFPVYNSEGRLMDRFIAVRNGTADHLATVQAGNEKVLRARLADAAFFYAEDQKVRLADRKPKLGKIVFQETLGTVEARVERECRLTTFLAEQLQVAPEVQARAGRAAFLAKTDLVTHMVYEFPELQGIMGERYALLEGEDAVVAQAIREHYQPRFAGDAVPSTMEGTLVALADKLDAIVGSFAIGIIPTGSQDPYALRRQALGICQILIQQQLPLSLSAAIAKAYELYADAITLKRTAAEVQADLADFFQQRLRFLLTEKGVRYDVIDAVLASGADVPTDVVARAEALTGFRQAPAFAALTAAYTRAANLVKKGGSGEVNVACFQESVEGNLWSAVQKAQAAVAAAGQDYSAALRAIAEVRPAVDAFFDGVMVMAEDATIRQNRLALLGAVVGLTGGIADLSKIVE</sequence>
<dbReference type="OrthoDB" id="9775440at2"/>
<keyword evidence="13" id="KW-1185">Reference proteome</keyword>
<dbReference type="NCBIfam" id="TIGR00211">
    <property type="entry name" value="glyS"/>
    <property type="match status" value="1"/>
</dbReference>
<dbReference type="AlphaFoldDB" id="A0A4R2RNF5"/>
<dbReference type="GO" id="GO:0005829">
    <property type="term" value="C:cytosol"/>
    <property type="evidence" value="ECO:0007669"/>
    <property type="project" value="TreeGrafter"/>
</dbReference>
<evidence type="ECO:0000256" key="1">
    <source>
        <dbReference type="ARBA" id="ARBA00004496"/>
    </source>
</evidence>
<keyword evidence="5 10" id="KW-0547">Nucleotide-binding</keyword>
<dbReference type="InterPro" id="IPR015944">
    <property type="entry name" value="Gly-tRNA-synth_bsu"/>
</dbReference>
<comment type="similarity">
    <text evidence="2 10">Belongs to the class-II aminoacyl-tRNA synthetase family.</text>
</comment>
<evidence type="ECO:0000256" key="3">
    <source>
        <dbReference type="ARBA" id="ARBA00022490"/>
    </source>
</evidence>
<evidence type="ECO:0000256" key="2">
    <source>
        <dbReference type="ARBA" id="ARBA00008226"/>
    </source>
</evidence>
<comment type="caution">
    <text evidence="12">The sequence shown here is derived from an EMBL/GenBank/DDBJ whole genome shotgun (WGS) entry which is preliminary data.</text>
</comment>
<gene>
    <name evidence="10" type="primary">glyS</name>
    <name evidence="12" type="ORF">EDD73_11172</name>
</gene>
<dbReference type="GO" id="GO:0004814">
    <property type="term" value="F:arginine-tRNA ligase activity"/>
    <property type="evidence" value="ECO:0007669"/>
    <property type="project" value="InterPro"/>
</dbReference>
<organism evidence="12 13">
    <name type="scientific">Heliophilum fasciatum</name>
    <dbReference type="NCBI Taxonomy" id="35700"/>
    <lineage>
        <taxon>Bacteria</taxon>
        <taxon>Bacillati</taxon>
        <taxon>Bacillota</taxon>
        <taxon>Clostridia</taxon>
        <taxon>Eubacteriales</taxon>
        <taxon>Heliobacteriaceae</taxon>
        <taxon>Heliophilum</taxon>
    </lineage>
</organism>
<evidence type="ECO:0000256" key="9">
    <source>
        <dbReference type="ARBA" id="ARBA00047937"/>
    </source>
</evidence>
<feature type="domain" description="DALR anticodon binding" evidence="11">
    <location>
        <begin position="587"/>
        <end position="676"/>
    </location>
</feature>
<dbReference type="PROSITE" id="PS50861">
    <property type="entry name" value="AA_TRNA_LIGASE_II_GLYAB"/>
    <property type="match status" value="1"/>
</dbReference>
<dbReference type="PRINTS" id="PR01045">
    <property type="entry name" value="TRNASYNTHGB"/>
</dbReference>
<evidence type="ECO:0000256" key="6">
    <source>
        <dbReference type="ARBA" id="ARBA00022840"/>
    </source>
</evidence>
<keyword evidence="6 10" id="KW-0067">ATP-binding</keyword>
<reference evidence="12 13" key="1">
    <citation type="submission" date="2019-03" db="EMBL/GenBank/DDBJ databases">
        <title>Genomic Encyclopedia of Type Strains, Phase IV (KMG-IV): sequencing the most valuable type-strain genomes for metagenomic binning, comparative biology and taxonomic classification.</title>
        <authorList>
            <person name="Goeker M."/>
        </authorList>
    </citation>
    <scope>NUCLEOTIDE SEQUENCE [LARGE SCALE GENOMIC DNA]</scope>
    <source>
        <strain evidence="12 13">DSM 11170</strain>
    </source>
</reference>
<dbReference type="PANTHER" id="PTHR30075:SF2">
    <property type="entry name" value="GLYCINE--TRNA LIGASE, CHLOROPLASTIC_MITOCHONDRIAL 2"/>
    <property type="match status" value="1"/>
</dbReference>
<dbReference type="Proteomes" id="UP000294813">
    <property type="component" value="Unassembled WGS sequence"/>
</dbReference>